<dbReference type="AlphaFoldDB" id="A0A5B7GDS7"/>
<feature type="region of interest" description="Disordered" evidence="1">
    <location>
        <begin position="16"/>
        <end position="46"/>
    </location>
</feature>
<gene>
    <name evidence="2" type="ORF">E2C01_049694</name>
</gene>
<evidence type="ECO:0000313" key="2">
    <source>
        <dbReference type="EMBL" id="MPC55749.1"/>
    </source>
</evidence>
<dbReference type="EMBL" id="VSRR010013407">
    <property type="protein sequence ID" value="MPC55749.1"/>
    <property type="molecule type" value="Genomic_DNA"/>
</dbReference>
<evidence type="ECO:0000256" key="1">
    <source>
        <dbReference type="SAM" id="MobiDB-lite"/>
    </source>
</evidence>
<dbReference type="Proteomes" id="UP000324222">
    <property type="component" value="Unassembled WGS sequence"/>
</dbReference>
<sequence length="114" mass="12183">MFAPFKNATCRCLKDARSKQSEELGLAGRGDPGLATREGGRQGEREASWVATTRQILGHAHSRTGSVTNSSSPLRKAGVECVLLPQPISPISPSTRLAVRCTKFCQSTEQNGGK</sequence>
<name>A0A5B7GDS7_PORTR</name>
<accession>A0A5B7GDS7</accession>
<keyword evidence="3" id="KW-1185">Reference proteome</keyword>
<comment type="caution">
    <text evidence="2">The sequence shown here is derived from an EMBL/GenBank/DDBJ whole genome shotgun (WGS) entry which is preliminary data.</text>
</comment>
<protein>
    <submittedName>
        <fullName evidence="2">Uncharacterized protein</fullName>
    </submittedName>
</protein>
<organism evidence="2 3">
    <name type="scientific">Portunus trituberculatus</name>
    <name type="common">Swimming crab</name>
    <name type="synonym">Neptunus trituberculatus</name>
    <dbReference type="NCBI Taxonomy" id="210409"/>
    <lineage>
        <taxon>Eukaryota</taxon>
        <taxon>Metazoa</taxon>
        <taxon>Ecdysozoa</taxon>
        <taxon>Arthropoda</taxon>
        <taxon>Crustacea</taxon>
        <taxon>Multicrustacea</taxon>
        <taxon>Malacostraca</taxon>
        <taxon>Eumalacostraca</taxon>
        <taxon>Eucarida</taxon>
        <taxon>Decapoda</taxon>
        <taxon>Pleocyemata</taxon>
        <taxon>Brachyura</taxon>
        <taxon>Eubrachyura</taxon>
        <taxon>Portunoidea</taxon>
        <taxon>Portunidae</taxon>
        <taxon>Portuninae</taxon>
        <taxon>Portunus</taxon>
    </lineage>
</organism>
<proteinExistence type="predicted"/>
<reference evidence="2 3" key="1">
    <citation type="submission" date="2019-05" db="EMBL/GenBank/DDBJ databases">
        <title>Another draft genome of Portunus trituberculatus and its Hox gene families provides insights of decapod evolution.</title>
        <authorList>
            <person name="Jeong J.-H."/>
            <person name="Song I."/>
            <person name="Kim S."/>
            <person name="Choi T."/>
            <person name="Kim D."/>
            <person name="Ryu S."/>
            <person name="Kim W."/>
        </authorList>
    </citation>
    <scope>NUCLEOTIDE SEQUENCE [LARGE SCALE GENOMIC DNA]</scope>
    <source>
        <tissue evidence="2">Muscle</tissue>
    </source>
</reference>
<evidence type="ECO:0000313" key="3">
    <source>
        <dbReference type="Proteomes" id="UP000324222"/>
    </source>
</evidence>